<dbReference type="PANTHER" id="PTHR24171:SF8">
    <property type="entry name" value="BRCA1-ASSOCIATED RING DOMAIN PROTEIN 1"/>
    <property type="match status" value="1"/>
</dbReference>
<comment type="caution">
    <text evidence="5">The sequence shown here is derived from an EMBL/GenBank/DDBJ whole genome shotgun (WGS) entry which is preliminary data.</text>
</comment>
<gene>
    <name evidence="5" type="ORF">ACFP1B_07700</name>
</gene>
<dbReference type="RefSeq" id="WP_344513006.1">
    <property type="nucleotide sequence ID" value="NZ_BAAATU010000024.1"/>
</dbReference>
<feature type="domain" description="DUF6891" evidence="4">
    <location>
        <begin position="140"/>
        <end position="265"/>
    </location>
</feature>
<evidence type="ECO:0000256" key="1">
    <source>
        <dbReference type="ARBA" id="ARBA00022737"/>
    </source>
</evidence>
<evidence type="ECO:0000313" key="6">
    <source>
        <dbReference type="Proteomes" id="UP001596200"/>
    </source>
</evidence>
<dbReference type="Proteomes" id="UP001596200">
    <property type="component" value="Unassembled WGS sequence"/>
</dbReference>
<keyword evidence="1" id="KW-0677">Repeat</keyword>
<dbReference type="InterPro" id="IPR002110">
    <property type="entry name" value="Ankyrin_rpt"/>
</dbReference>
<evidence type="ECO:0000259" key="4">
    <source>
        <dbReference type="Pfam" id="PF21831"/>
    </source>
</evidence>
<reference evidence="6" key="1">
    <citation type="journal article" date="2019" name="Int. J. Syst. Evol. Microbiol.">
        <title>The Global Catalogue of Microorganisms (GCM) 10K type strain sequencing project: providing services to taxonomists for standard genome sequencing and annotation.</title>
        <authorList>
            <consortium name="The Broad Institute Genomics Platform"/>
            <consortium name="The Broad Institute Genome Sequencing Center for Infectious Disease"/>
            <person name="Wu L."/>
            <person name="Ma J."/>
        </authorList>
    </citation>
    <scope>NUCLEOTIDE SEQUENCE [LARGE SCALE GENOMIC DNA]</scope>
    <source>
        <strain evidence="6">JCM 4147</strain>
    </source>
</reference>
<dbReference type="Pfam" id="PF21831">
    <property type="entry name" value="DUF6891"/>
    <property type="match status" value="1"/>
</dbReference>
<keyword evidence="2 3" id="KW-0040">ANK repeat</keyword>
<dbReference type="PROSITE" id="PS50088">
    <property type="entry name" value="ANK_REPEAT"/>
    <property type="match status" value="2"/>
</dbReference>
<dbReference type="InterPro" id="IPR054186">
    <property type="entry name" value="DUF6891"/>
</dbReference>
<feature type="repeat" description="ANK" evidence="3">
    <location>
        <begin position="31"/>
        <end position="69"/>
    </location>
</feature>
<dbReference type="Pfam" id="PF12796">
    <property type="entry name" value="Ank_2"/>
    <property type="match status" value="1"/>
</dbReference>
<organism evidence="5 6">
    <name type="scientific">Streptomyces pulveraceus</name>
    <dbReference type="NCBI Taxonomy" id="68258"/>
    <lineage>
        <taxon>Bacteria</taxon>
        <taxon>Bacillati</taxon>
        <taxon>Actinomycetota</taxon>
        <taxon>Actinomycetes</taxon>
        <taxon>Kitasatosporales</taxon>
        <taxon>Streptomycetaceae</taxon>
        <taxon>Streptomyces</taxon>
    </lineage>
</organism>
<evidence type="ECO:0000256" key="2">
    <source>
        <dbReference type="ARBA" id="ARBA00023043"/>
    </source>
</evidence>
<dbReference type="InterPro" id="IPR036770">
    <property type="entry name" value="Ankyrin_rpt-contain_sf"/>
</dbReference>
<dbReference type="Gene3D" id="1.25.40.20">
    <property type="entry name" value="Ankyrin repeat-containing domain"/>
    <property type="match status" value="1"/>
</dbReference>
<name>A0ABW1GI41_9ACTN</name>
<dbReference type="SUPFAM" id="SSF48403">
    <property type="entry name" value="Ankyrin repeat"/>
    <property type="match status" value="1"/>
</dbReference>
<keyword evidence="6" id="KW-1185">Reference proteome</keyword>
<feature type="repeat" description="ANK" evidence="3">
    <location>
        <begin position="70"/>
        <end position="103"/>
    </location>
</feature>
<proteinExistence type="predicted"/>
<dbReference type="EMBL" id="JBHSPU010000009">
    <property type="protein sequence ID" value="MFC5913312.1"/>
    <property type="molecule type" value="Genomic_DNA"/>
</dbReference>
<evidence type="ECO:0000313" key="5">
    <source>
        <dbReference type="EMBL" id="MFC5913312.1"/>
    </source>
</evidence>
<evidence type="ECO:0000256" key="3">
    <source>
        <dbReference type="PROSITE-ProRule" id="PRU00023"/>
    </source>
</evidence>
<dbReference type="SMART" id="SM00248">
    <property type="entry name" value="ANK"/>
    <property type="match status" value="2"/>
</dbReference>
<dbReference type="PANTHER" id="PTHR24171">
    <property type="entry name" value="ANKYRIN REPEAT DOMAIN-CONTAINING PROTEIN 39-RELATED"/>
    <property type="match status" value="1"/>
</dbReference>
<protein>
    <submittedName>
        <fullName evidence="5">Ankyrin repeat domain-containing protein</fullName>
    </submittedName>
</protein>
<sequence length="269" mass="27499">MDVFEAAHRGDATAVRAALDAGFDVTAVDAYGWSPLHRAAMGAEADPARAAAVLAALLDAGAPVEQPGGDGRTALYLAAEFSQSPEAVELLIARGADPDVTDGHGNHVTVNAWVSEVAALLAAAAGIAPPAPAEAVPVPVPERRLSRAEWRAAEKRIGAVLDGLDAAGFVALAGAGTTQSDGFDDCSEAAGARAGGPDGLVGFCYYTRQDAARARRTGHLLLAFWGAPDGSTRAMERAGGLVVGAFREAGFRVRWNGTGDSRPSVDLTD</sequence>
<accession>A0ABW1GI41</accession>
<dbReference type="PROSITE" id="PS50297">
    <property type="entry name" value="ANK_REP_REGION"/>
    <property type="match status" value="1"/>
</dbReference>